<dbReference type="Gene3D" id="1.25.40.10">
    <property type="entry name" value="Tetratricopeptide repeat domain"/>
    <property type="match status" value="1"/>
</dbReference>
<accession>A0A5K3ESQ4</accession>
<organism evidence="2">
    <name type="scientific">Mesocestoides corti</name>
    <name type="common">Flatworm</name>
    <dbReference type="NCBI Taxonomy" id="53468"/>
    <lineage>
        <taxon>Eukaryota</taxon>
        <taxon>Metazoa</taxon>
        <taxon>Spiralia</taxon>
        <taxon>Lophotrochozoa</taxon>
        <taxon>Platyhelminthes</taxon>
        <taxon>Cestoda</taxon>
        <taxon>Eucestoda</taxon>
        <taxon>Cyclophyllidea</taxon>
        <taxon>Mesocestoididae</taxon>
        <taxon>Mesocestoides</taxon>
    </lineage>
</organism>
<dbReference type="GO" id="GO:0030008">
    <property type="term" value="C:TRAPP complex"/>
    <property type="evidence" value="ECO:0007669"/>
    <property type="project" value="TreeGrafter"/>
</dbReference>
<evidence type="ECO:0000313" key="2">
    <source>
        <dbReference type="WBParaSite" id="MCU_002763-RB"/>
    </source>
</evidence>
<dbReference type="GO" id="GO:0005794">
    <property type="term" value="C:Golgi apparatus"/>
    <property type="evidence" value="ECO:0007669"/>
    <property type="project" value="TreeGrafter"/>
</dbReference>
<dbReference type="SUPFAM" id="SSF48452">
    <property type="entry name" value="TPR-like"/>
    <property type="match status" value="1"/>
</dbReference>
<dbReference type="PROSITE" id="PS50005">
    <property type="entry name" value="TPR"/>
    <property type="match status" value="1"/>
</dbReference>
<sequence>MDPTSAVTELTESELLELRKSDAWLPSEATRRCLVEGIPGPETLPCLQASDVAMGAALGPNNAQDPIRSLLARCYNSESKADNQRLVITADMVSQDLDGLMQLLKEHWYHAALVLTHRLLTSYGHGFDKVGQTSARLTPLTAQLWLLRLSLLKRTQQYALMNQELEAFGTLDYPDVYYEHAPHLYPGRKGSMVPFALRLLYAEAPRFIERQSEALDRLYFLAAVVARLISNLENGYTEDGSVVCPNENYQKTSLVLWRHRECRIYSCCLSIYLVANDYPSAIETVYRMISRLEPFGEHHFLYGVLGRIYLKFGDLESAERMFEKALEGSPADAPSTRSQRSMYSAMLLIADGRFNEAKRLFREVFDSDPSNVAAANNLAVCSLYLGQLEEGISLLELLTTPKPPVLGSPQPTPPLLPLHDSIVSNLAVLYEVESDRAASRKLHLLERLASVPGERLHARAFKLPLT</sequence>
<protein>
    <submittedName>
        <fullName evidence="2">TPR_REGION domain-containing protein</fullName>
    </submittedName>
</protein>
<dbReference type="Pfam" id="PF14559">
    <property type="entry name" value="TPR_19"/>
    <property type="match status" value="1"/>
</dbReference>
<evidence type="ECO:0000256" key="1">
    <source>
        <dbReference type="PROSITE-ProRule" id="PRU00339"/>
    </source>
</evidence>
<dbReference type="PANTHER" id="PTHR21581:SF6">
    <property type="entry name" value="TRAFFICKING PROTEIN PARTICLE COMPLEX SUBUNIT 12"/>
    <property type="match status" value="1"/>
</dbReference>
<dbReference type="WBParaSite" id="MCU_002763-RB">
    <property type="protein sequence ID" value="MCU_002763-RB"/>
    <property type="gene ID" value="MCU_002763"/>
</dbReference>
<reference evidence="2" key="1">
    <citation type="submission" date="2019-11" db="UniProtKB">
        <authorList>
            <consortium name="WormBaseParasite"/>
        </authorList>
    </citation>
    <scope>IDENTIFICATION</scope>
</reference>
<name>A0A5K3ESQ4_MESCO</name>
<proteinExistence type="predicted"/>
<keyword evidence="1" id="KW-0802">TPR repeat</keyword>
<dbReference type="InterPro" id="IPR011990">
    <property type="entry name" value="TPR-like_helical_dom_sf"/>
</dbReference>
<feature type="repeat" description="TPR" evidence="1">
    <location>
        <begin position="299"/>
        <end position="332"/>
    </location>
</feature>
<dbReference type="InterPro" id="IPR019734">
    <property type="entry name" value="TPR_rpt"/>
</dbReference>
<dbReference type="AlphaFoldDB" id="A0A5K3ESQ4"/>
<dbReference type="PANTHER" id="PTHR21581">
    <property type="entry name" value="D-ALANYL-D-ALANINE CARBOXYPEPTIDASE"/>
    <property type="match status" value="1"/>
</dbReference>
<dbReference type="Pfam" id="PF13181">
    <property type="entry name" value="TPR_8"/>
    <property type="match status" value="1"/>
</dbReference>